<feature type="domain" description="C2H2-type" evidence="11">
    <location>
        <begin position="90"/>
        <end position="117"/>
    </location>
</feature>
<evidence type="ECO:0000256" key="1">
    <source>
        <dbReference type="ARBA" id="ARBA00004123"/>
    </source>
</evidence>
<organism evidence="12 13">
    <name type="scientific">Octopus sinensis</name>
    <name type="common">East Asian common octopus</name>
    <dbReference type="NCBI Taxonomy" id="2607531"/>
    <lineage>
        <taxon>Eukaryota</taxon>
        <taxon>Metazoa</taxon>
        <taxon>Spiralia</taxon>
        <taxon>Lophotrochozoa</taxon>
        <taxon>Mollusca</taxon>
        <taxon>Cephalopoda</taxon>
        <taxon>Coleoidea</taxon>
        <taxon>Octopodiformes</taxon>
        <taxon>Octopoda</taxon>
        <taxon>Incirrata</taxon>
        <taxon>Octopodidae</taxon>
        <taxon>Octopus</taxon>
    </lineage>
</organism>
<keyword evidence="12" id="KW-1185">Reference proteome</keyword>
<keyword evidence="6" id="KW-0862">Zinc</keyword>
<reference evidence="13" key="1">
    <citation type="submission" date="2025-08" db="UniProtKB">
        <authorList>
            <consortium name="RefSeq"/>
        </authorList>
    </citation>
    <scope>IDENTIFICATION</scope>
</reference>
<proteinExistence type="inferred from homology"/>
<dbReference type="SUPFAM" id="SSF57667">
    <property type="entry name" value="beta-beta-alpha zinc fingers"/>
    <property type="match status" value="2"/>
</dbReference>
<dbReference type="InterPro" id="IPR013087">
    <property type="entry name" value="Znf_C2H2_type"/>
</dbReference>
<keyword evidence="8" id="KW-0804">Transcription</keyword>
<sequence length="164" mass="18581">MEIELRDNEVNCNTQSLRIDFTADETEEEEKTSFHCDVCNKSFFLKDEQTIHKCFHAGEDLYHCDICGKSFSEKVRLTTHKHIHAGVEPYRCNTCGKSFSQNHSLAIHKCIHIVVKSHHCDICGKSFFGNSDLTTHKLVVVGVVCSVQLASVIHNSPDLTNFQI</sequence>
<protein>
    <submittedName>
        <fullName evidence="13">Zinc finger protein 430-like</fullName>
    </submittedName>
</protein>
<evidence type="ECO:0000256" key="10">
    <source>
        <dbReference type="PROSITE-ProRule" id="PRU00042"/>
    </source>
</evidence>
<evidence type="ECO:0000313" key="13">
    <source>
        <dbReference type="RefSeq" id="XP_029652355.1"/>
    </source>
</evidence>
<comment type="similarity">
    <text evidence="2">Belongs to the krueppel C2H2-type zinc-finger protein family.</text>
</comment>
<evidence type="ECO:0000256" key="2">
    <source>
        <dbReference type="ARBA" id="ARBA00006991"/>
    </source>
</evidence>
<evidence type="ECO:0000256" key="5">
    <source>
        <dbReference type="ARBA" id="ARBA00022771"/>
    </source>
</evidence>
<accession>A0A6P7TR41</accession>
<dbReference type="InterPro" id="IPR050717">
    <property type="entry name" value="C2H2-ZF_Transcription_Reg"/>
</dbReference>
<dbReference type="PANTHER" id="PTHR14196">
    <property type="entry name" value="ODD-SKIPPED - RELATED"/>
    <property type="match status" value="1"/>
</dbReference>
<dbReference type="FunFam" id="3.30.160.60:FF:001530">
    <property type="entry name" value="Zinc finger protein 268"/>
    <property type="match status" value="1"/>
</dbReference>
<feature type="domain" description="C2H2-type" evidence="11">
    <location>
        <begin position="118"/>
        <end position="137"/>
    </location>
</feature>
<evidence type="ECO:0000256" key="3">
    <source>
        <dbReference type="ARBA" id="ARBA00022723"/>
    </source>
</evidence>
<dbReference type="GO" id="GO:0000977">
    <property type="term" value="F:RNA polymerase II transcription regulatory region sequence-specific DNA binding"/>
    <property type="evidence" value="ECO:0007669"/>
    <property type="project" value="TreeGrafter"/>
</dbReference>
<name>A0A6P7TR41_9MOLL</name>
<dbReference type="FunFam" id="3.30.160.60:FF:000690">
    <property type="entry name" value="Zinc finger protein 354C"/>
    <property type="match status" value="1"/>
</dbReference>
<keyword evidence="7" id="KW-0805">Transcription regulation</keyword>
<feature type="domain" description="C2H2-type" evidence="11">
    <location>
        <begin position="62"/>
        <end position="89"/>
    </location>
</feature>
<dbReference type="Pfam" id="PF00096">
    <property type="entry name" value="zf-C2H2"/>
    <property type="match status" value="3"/>
</dbReference>
<evidence type="ECO:0000259" key="11">
    <source>
        <dbReference type="PROSITE" id="PS50157"/>
    </source>
</evidence>
<evidence type="ECO:0000256" key="8">
    <source>
        <dbReference type="ARBA" id="ARBA00023163"/>
    </source>
</evidence>
<dbReference type="Proteomes" id="UP000515154">
    <property type="component" value="Linkage group LG28"/>
</dbReference>
<dbReference type="GO" id="GO:0000981">
    <property type="term" value="F:DNA-binding transcription factor activity, RNA polymerase II-specific"/>
    <property type="evidence" value="ECO:0007669"/>
    <property type="project" value="TreeGrafter"/>
</dbReference>
<dbReference type="GO" id="GO:0005634">
    <property type="term" value="C:nucleus"/>
    <property type="evidence" value="ECO:0007669"/>
    <property type="project" value="UniProtKB-SubCell"/>
</dbReference>
<dbReference type="PANTHER" id="PTHR14196:SF0">
    <property type="entry name" value="PROTEIN BOWEL"/>
    <property type="match status" value="1"/>
</dbReference>
<dbReference type="PROSITE" id="PS50157">
    <property type="entry name" value="ZINC_FINGER_C2H2_2"/>
    <property type="match status" value="4"/>
</dbReference>
<dbReference type="SMART" id="SM00355">
    <property type="entry name" value="ZnF_C2H2"/>
    <property type="match status" value="4"/>
</dbReference>
<dbReference type="RefSeq" id="XP_029652355.1">
    <property type="nucleotide sequence ID" value="XM_029796495.1"/>
</dbReference>
<keyword evidence="3" id="KW-0479">Metal-binding</keyword>
<evidence type="ECO:0000256" key="4">
    <source>
        <dbReference type="ARBA" id="ARBA00022737"/>
    </source>
</evidence>
<gene>
    <name evidence="13" type="primary">LOC115225572</name>
</gene>
<evidence type="ECO:0000256" key="7">
    <source>
        <dbReference type="ARBA" id="ARBA00023015"/>
    </source>
</evidence>
<dbReference type="InterPro" id="IPR036236">
    <property type="entry name" value="Znf_C2H2_sf"/>
</dbReference>
<feature type="domain" description="C2H2-type" evidence="11">
    <location>
        <begin position="34"/>
        <end position="61"/>
    </location>
</feature>
<evidence type="ECO:0000313" key="12">
    <source>
        <dbReference type="Proteomes" id="UP000515154"/>
    </source>
</evidence>
<evidence type="ECO:0000256" key="9">
    <source>
        <dbReference type="ARBA" id="ARBA00023242"/>
    </source>
</evidence>
<comment type="subcellular location">
    <subcellularLocation>
        <location evidence="1">Nucleus</location>
    </subcellularLocation>
</comment>
<dbReference type="GO" id="GO:0008270">
    <property type="term" value="F:zinc ion binding"/>
    <property type="evidence" value="ECO:0007669"/>
    <property type="project" value="UniProtKB-KW"/>
</dbReference>
<dbReference type="Gene3D" id="3.30.160.60">
    <property type="entry name" value="Classic Zinc Finger"/>
    <property type="match status" value="3"/>
</dbReference>
<dbReference type="PROSITE" id="PS00028">
    <property type="entry name" value="ZINC_FINGER_C2H2_1"/>
    <property type="match status" value="3"/>
</dbReference>
<keyword evidence="4" id="KW-0677">Repeat</keyword>
<evidence type="ECO:0000256" key="6">
    <source>
        <dbReference type="ARBA" id="ARBA00022833"/>
    </source>
</evidence>
<keyword evidence="5 10" id="KW-0863">Zinc-finger</keyword>
<dbReference type="AlphaFoldDB" id="A0A6P7TR41"/>
<keyword evidence="9" id="KW-0539">Nucleus</keyword>
<dbReference type="KEGG" id="osn:115225572"/>